<evidence type="ECO:0000313" key="10">
    <source>
        <dbReference type="Proteomes" id="UP000677913"/>
    </source>
</evidence>
<dbReference type="InterPro" id="IPR000719">
    <property type="entry name" value="Prot_kinase_dom"/>
</dbReference>
<keyword evidence="10" id="KW-1185">Reference proteome</keyword>
<feature type="domain" description="Protein kinase" evidence="8">
    <location>
        <begin position="15"/>
        <end position="285"/>
    </location>
</feature>
<keyword evidence="4" id="KW-0547">Nucleotide-binding</keyword>
<reference evidence="9" key="1">
    <citation type="submission" date="2021-04" db="EMBL/GenBank/DDBJ databases">
        <title>Genome based classification of Actinospica acidithermotolerans sp. nov., an actinobacterium isolated from an Indonesian hot spring.</title>
        <authorList>
            <person name="Kusuma A.B."/>
            <person name="Putra K.E."/>
            <person name="Nafisah S."/>
            <person name="Loh J."/>
            <person name="Nouioui I."/>
            <person name="Goodfellow M."/>
        </authorList>
    </citation>
    <scope>NUCLEOTIDE SEQUENCE</scope>
    <source>
        <strain evidence="9">DSM 45618</strain>
    </source>
</reference>
<evidence type="ECO:0000256" key="1">
    <source>
        <dbReference type="ARBA" id="ARBA00012513"/>
    </source>
</evidence>
<feature type="non-terminal residue" evidence="9">
    <location>
        <position position="497"/>
    </location>
</feature>
<evidence type="ECO:0000256" key="4">
    <source>
        <dbReference type="ARBA" id="ARBA00022741"/>
    </source>
</evidence>
<feature type="compositionally biased region" description="Low complexity" evidence="7">
    <location>
        <begin position="433"/>
        <end position="476"/>
    </location>
</feature>
<dbReference type="Gene3D" id="3.30.200.20">
    <property type="entry name" value="Phosphorylase Kinase, domain 1"/>
    <property type="match status" value="1"/>
</dbReference>
<accession>A0A8J7WPH5</accession>
<evidence type="ECO:0000256" key="5">
    <source>
        <dbReference type="ARBA" id="ARBA00022777"/>
    </source>
</evidence>
<organism evidence="9 10">
    <name type="scientific">Actinocrinis puniceicyclus</name>
    <dbReference type="NCBI Taxonomy" id="977794"/>
    <lineage>
        <taxon>Bacteria</taxon>
        <taxon>Bacillati</taxon>
        <taxon>Actinomycetota</taxon>
        <taxon>Actinomycetes</taxon>
        <taxon>Catenulisporales</taxon>
        <taxon>Actinospicaceae</taxon>
        <taxon>Actinocrinis</taxon>
    </lineage>
</organism>
<dbReference type="PROSITE" id="PS50011">
    <property type="entry name" value="PROTEIN_KINASE_DOM"/>
    <property type="match status" value="1"/>
</dbReference>
<dbReference type="Pfam" id="PF00069">
    <property type="entry name" value="Pkinase"/>
    <property type="match status" value="1"/>
</dbReference>
<keyword evidence="6" id="KW-0067">ATP-binding</keyword>
<dbReference type="CDD" id="cd14014">
    <property type="entry name" value="STKc_PknB_like"/>
    <property type="match status" value="1"/>
</dbReference>
<name>A0A8J7WPH5_9ACTN</name>
<dbReference type="RefSeq" id="WP_211469445.1">
    <property type="nucleotide sequence ID" value="NZ_JAGSXH010000069.1"/>
</dbReference>
<dbReference type="Gene3D" id="1.10.510.10">
    <property type="entry name" value="Transferase(Phosphotransferase) domain 1"/>
    <property type="match status" value="1"/>
</dbReference>
<dbReference type="EMBL" id="JAGSXH010000069">
    <property type="protein sequence ID" value="MBS2965088.1"/>
    <property type="molecule type" value="Genomic_DNA"/>
</dbReference>
<protein>
    <recommendedName>
        <fullName evidence="1">non-specific serine/threonine protein kinase</fullName>
        <ecNumber evidence="1">2.7.11.1</ecNumber>
    </recommendedName>
</protein>
<evidence type="ECO:0000256" key="6">
    <source>
        <dbReference type="ARBA" id="ARBA00022840"/>
    </source>
</evidence>
<keyword evidence="2 9" id="KW-0723">Serine/threonine-protein kinase</keyword>
<keyword evidence="5 9" id="KW-0418">Kinase</keyword>
<dbReference type="PANTHER" id="PTHR43289:SF6">
    <property type="entry name" value="SERINE_THREONINE-PROTEIN KINASE NEKL-3"/>
    <property type="match status" value="1"/>
</dbReference>
<gene>
    <name evidence="9" type="ORF">KGA66_18670</name>
</gene>
<feature type="region of interest" description="Disordered" evidence="7">
    <location>
        <begin position="433"/>
        <end position="497"/>
    </location>
</feature>
<sequence length="497" mass="49122">MSESDAQWRFLAERYELLGRLGAGGVGGVWLVRDREGGAEYAIKILDPELTADPDTREMLRALSQTVRALGHPNIVAVDDLVTHEGRVALVMRPVPGEDLRVLLGRVGALPPGHAALFVAQLCDALAAAHAAEVAHGGVKPANVLLEPLKDEQGSVLVGLTDFGVARLAAGAGVTPLEDEIGRPFYAAMPIEYQAPEIGVGCVSSPAADVYAVGVLLYEALTGRPPFTGGPQEVREGHAVVPPPRIPGLPDPLWLLIAACLDKHPQYRPSALDLSRLLREIAPAVEATPQWAVRDAAASVPAPAAGSTAGSAATMDAATTGELVLAALAPSTRLVVMDGAGGAGSGGAGSVGAGLVVAGSGEAARPRALSAPRRTELVAVVAVIALAFAATWLFSSVGSAPPARAGLVAAPSAQPSGADSALAGGGAFGTALPSGSASATAGASASASASATATASGPASASASPSRPAASASSGPSPSPSPSAPQSPSPSSAPGGG</sequence>
<evidence type="ECO:0000259" key="8">
    <source>
        <dbReference type="PROSITE" id="PS50011"/>
    </source>
</evidence>
<evidence type="ECO:0000256" key="7">
    <source>
        <dbReference type="SAM" id="MobiDB-lite"/>
    </source>
</evidence>
<dbReference type="AlphaFoldDB" id="A0A8J7WPH5"/>
<dbReference type="GO" id="GO:0004674">
    <property type="term" value="F:protein serine/threonine kinase activity"/>
    <property type="evidence" value="ECO:0007669"/>
    <property type="project" value="UniProtKB-KW"/>
</dbReference>
<keyword evidence="3" id="KW-0808">Transferase</keyword>
<dbReference type="EC" id="2.7.11.1" evidence="1"/>
<proteinExistence type="predicted"/>
<feature type="compositionally biased region" description="Pro residues" evidence="7">
    <location>
        <begin position="477"/>
        <end position="488"/>
    </location>
</feature>
<comment type="caution">
    <text evidence="9">The sequence shown here is derived from an EMBL/GenBank/DDBJ whole genome shotgun (WGS) entry which is preliminary data.</text>
</comment>
<evidence type="ECO:0000256" key="2">
    <source>
        <dbReference type="ARBA" id="ARBA00022527"/>
    </source>
</evidence>
<evidence type="ECO:0000256" key="3">
    <source>
        <dbReference type="ARBA" id="ARBA00022679"/>
    </source>
</evidence>
<dbReference type="InterPro" id="IPR011009">
    <property type="entry name" value="Kinase-like_dom_sf"/>
</dbReference>
<dbReference type="GO" id="GO:0005524">
    <property type="term" value="F:ATP binding"/>
    <property type="evidence" value="ECO:0007669"/>
    <property type="project" value="UniProtKB-KW"/>
</dbReference>
<dbReference type="Proteomes" id="UP000677913">
    <property type="component" value="Unassembled WGS sequence"/>
</dbReference>
<evidence type="ECO:0000313" key="9">
    <source>
        <dbReference type="EMBL" id="MBS2965088.1"/>
    </source>
</evidence>
<dbReference type="SUPFAM" id="SSF56112">
    <property type="entry name" value="Protein kinase-like (PK-like)"/>
    <property type="match status" value="1"/>
</dbReference>
<dbReference type="PANTHER" id="PTHR43289">
    <property type="entry name" value="MITOGEN-ACTIVATED PROTEIN KINASE KINASE KINASE 20-RELATED"/>
    <property type="match status" value="1"/>
</dbReference>